<dbReference type="AlphaFoldDB" id="A0A9X2FCI8"/>
<keyword evidence="2" id="KW-1185">Reference proteome</keyword>
<evidence type="ECO:0000313" key="2">
    <source>
        <dbReference type="Proteomes" id="UP001155241"/>
    </source>
</evidence>
<protein>
    <submittedName>
        <fullName evidence="1">DUF1559 domain-containing protein</fullName>
    </submittedName>
</protein>
<accession>A0A9X2FCI8</accession>
<dbReference type="Proteomes" id="UP001155241">
    <property type="component" value="Unassembled WGS sequence"/>
</dbReference>
<reference evidence="1" key="1">
    <citation type="submission" date="2022-06" db="EMBL/GenBank/DDBJ databases">
        <title>Aeoliella straminimaris, a novel planctomycete from sediments.</title>
        <authorList>
            <person name="Vitorino I.R."/>
            <person name="Lage O.M."/>
        </authorList>
    </citation>
    <scope>NUCLEOTIDE SEQUENCE</scope>
    <source>
        <strain evidence="1">ICT_H6.2</strain>
    </source>
</reference>
<name>A0A9X2FCI8_9BACT</name>
<dbReference type="EMBL" id="JAMXLR010000061">
    <property type="protein sequence ID" value="MCO6045693.1"/>
    <property type="molecule type" value="Genomic_DNA"/>
</dbReference>
<evidence type="ECO:0000313" key="1">
    <source>
        <dbReference type="EMBL" id="MCO6045693.1"/>
    </source>
</evidence>
<dbReference type="RefSeq" id="WP_252853806.1">
    <property type="nucleotide sequence ID" value="NZ_JAMXLR010000061.1"/>
</dbReference>
<comment type="caution">
    <text evidence="1">The sequence shown here is derived from an EMBL/GenBank/DDBJ whole genome shotgun (WGS) entry which is preliminary data.</text>
</comment>
<organism evidence="1 2">
    <name type="scientific">Aeoliella straminimaris</name>
    <dbReference type="NCBI Taxonomy" id="2954799"/>
    <lineage>
        <taxon>Bacteria</taxon>
        <taxon>Pseudomonadati</taxon>
        <taxon>Planctomycetota</taxon>
        <taxon>Planctomycetia</taxon>
        <taxon>Pirellulales</taxon>
        <taxon>Lacipirellulaceae</taxon>
        <taxon>Aeoliella</taxon>
    </lineage>
</organism>
<dbReference type="PROSITE" id="PS51257">
    <property type="entry name" value="PROKAR_LIPOPROTEIN"/>
    <property type="match status" value="1"/>
</dbReference>
<gene>
    <name evidence="1" type="ORF">NG895_17485</name>
</gene>
<proteinExistence type="predicted"/>
<sequence length="230" mass="25643">MRIDQTTSTSALLFISCAVLLLSGCQKPEGREASPEVSCTWYLESVAKALELYERENGRCPAVVVDETGGPHSWRMLILPFILREYDGATYYLDYFSYRLSEAWDSEHNKSLLNSVLVHAFHCPADEGSWDETSYLMLVRPADESGNPADVPHNAVVVVESSGCGIGMAQPKDLKWEDLWKGESPYGKGKLNSNHKRVIKAIRADGTIIDIPKNLKRDKLKQLLQGSVDP</sequence>